<dbReference type="Proteomes" id="UP001519343">
    <property type="component" value="Unassembled WGS sequence"/>
</dbReference>
<keyword evidence="2" id="KW-0805">Transcription regulation</keyword>
<dbReference type="SMART" id="SM00354">
    <property type="entry name" value="HTH_LACI"/>
    <property type="match status" value="1"/>
</dbReference>
<evidence type="ECO:0000256" key="4">
    <source>
        <dbReference type="ARBA" id="ARBA00023163"/>
    </source>
</evidence>
<dbReference type="InterPro" id="IPR000843">
    <property type="entry name" value="HTH_LacI"/>
</dbReference>
<dbReference type="PROSITE" id="PS50932">
    <property type="entry name" value="HTH_LACI_2"/>
    <property type="match status" value="1"/>
</dbReference>
<keyword evidence="3" id="KW-0238">DNA-binding</keyword>
<dbReference type="EMBL" id="JAGGKT010000007">
    <property type="protein sequence ID" value="MBP1932660.1"/>
    <property type="molecule type" value="Genomic_DNA"/>
</dbReference>
<dbReference type="Gene3D" id="3.40.50.2300">
    <property type="match status" value="2"/>
</dbReference>
<dbReference type="SUPFAM" id="SSF53822">
    <property type="entry name" value="Periplasmic binding protein-like I"/>
    <property type="match status" value="1"/>
</dbReference>
<evidence type="ECO:0000313" key="7">
    <source>
        <dbReference type="Proteomes" id="UP001519343"/>
    </source>
</evidence>
<proteinExistence type="predicted"/>
<dbReference type="Pfam" id="PF00532">
    <property type="entry name" value="Peripla_BP_1"/>
    <property type="match status" value="1"/>
</dbReference>
<dbReference type="PANTHER" id="PTHR30146">
    <property type="entry name" value="LACI-RELATED TRANSCRIPTIONAL REPRESSOR"/>
    <property type="match status" value="1"/>
</dbReference>
<feature type="domain" description="HTH lacI-type" evidence="5">
    <location>
        <begin position="2"/>
        <end position="56"/>
    </location>
</feature>
<evidence type="ECO:0000256" key="1">
    <source>
        <dbReference type="ARBA" id="ARBA00022491"/>
    </source>
</evidence>
<comment type="caution">
    <text evidence="6">The sequence shown here is derived from an EMBL/GenBank/DDBJ whole genome shotgun (WGS) entry which is preliminary data.</text>
</comment>
<evidence type="ECO:0000256" key="3">
    <source>
        <dbReference type="ARBA" id="ARBA00023125"/>
    </source>
</evidence>
<protein>
    <submittedName>
        <fullName evidence="6">LacI family transcriptional regulator</fullName>
    </submittedName>
</protein>
<keyword evidence="7" id="KW-1185">Reference proteome</keyword>
<evidence type="ECO:0000259" key="5">
    <source>
        <dbReference type="PROSITE" id="PS50932"/>
    </source>
</evidence>
<sequence length="343" mass="37583">MVTMRDIAKHAGVSVATVSHVLNSSRRVGAERKERILRAIEELNYVPNAVARGLRVRETRTLGLILPDITNPFFPELAKACEEMAQSLGYAVNMINTNDLEGRMAGAVTQIREARVDGLIITSAAEGNKVLLSKLVQEGYPMVLVHRRIQGVAVDTVVADNFTGGYSAARHLLSLGHTRIAMLTGVAHSPVIMKRLEGYMKAMQDAGVTIQPEWVTSGYGKYELSFHATENLMRLPESKRPTAMIASNDISALGVMDAAEHLGICIPEELSLVGFDDLFFSAMKAVQLTTVRIPRYEMGQMATRLLIDRISRSGPPHPIEMVLPTTLIIRKTCGATNNTFISK</sequence>
<dbReference type="PANTHER" id="PTHR30146:SF148">
    <property type="entry name" value="HTH-TYPE TRANSCRIPTIONAL REPRESSOR PURR-RELATED"/>
    <property type="match status" value="1"/>
</dbReference>
<dbReference type="CDD" id="cd06267">
    <property type="entry name" value="PBP1_LacI_sugar_binding-like"/>
    <property type="match status" value="1"/>
</dbReference>
<dbReference type="Pfam" id="PF00356">
    <property type="entry name" value="LacI"/>
    <property type="match status" value="1"/>
</dbReference>
<dbReference type="PRINTS" id="PR00036">
    <property type="entry name" value="HTHLACI"/>
</dbReference>
<dbReference type="InterPro" id="IPR001761">
    <property type="entry name" value="Peripla_BP/Lac1_sug-bd_dom"/>
</dbReference>
<reference evidence="6 7" key="1">
    <citation type="submission" date="2021-03" db="EMBL/GenBank/DDBJ databases">
        <title>Genomic Encyclopedia of Type Strains, Phase IV (KMG-IV): sequencing the most valuable type-strain genomes for metagenomic binning, comparative biology and taxonomic classification.</title>
        <authorList>
            <person name="Goeker M."/>
        </authorList>
    </citation>
    <scope>NUCLEOTIDE SEQUENCE [LARGE SCALE GENOMIC DNA]</scope>
    <source>
        <strain evidence="6 7">DSM 24738</strain>
    </source>
</reference>
<dbReference type="Gene3D" id="1.10.260.40">
    <property type="entry name" value="lambda repressor-like DNA-binding domains"/>
    <property type="match status" value="1"/>
</dbReference>
<dbReference type="InterPro" id="IPR028082">
    <property type="entry name" value="Peripla_BP_I"/>
</dbReference>
<dbReference type="SUPFAM" id="SSF47413">
    <property type="entry name" value="lambda repressor-like DNA-binding domains"/>
    <property type="match status" value="1"/>
</dbReference>
<name>A0ABS4GQW5_9BACL</name>
<evidence type="ECO:0000256" key="2">
    <source>
        <dbReference type="ARBA" id="ARBA00023015"/>
    </source>
</evidence>
<keyword evidence="1" id="KW-0678">Repressor</keyword>
<dbReference type="PROSITE" id="PS00356">
    <property type="entry name" value="HTH_LACI_1"/>
    <property type="match status" value="1"/>
</dbReference>
<evidence type="ECO:0000313" key="6">
    <source>
        <dbReference type="EMBL" id="MBP1932660.1"/>
    </source>
</evidence>
<dbReference type="CDD" id="cd01392">
    <property type="entry name" value="HTH_LacI"/>
    <property type="match status" value="1"/>
</dbReference>
<dbReference type="InterPro" id="IPR010982">
    <property type="entry name" value="Lambda_DNA-bd_dom_sf"/>
</dbReference>
<gene>
    <name evidence="6" type="ORF">J2Z37_002668</name>
</gene>
<accession>A0ABS4GQW5</accession>
<organism evidence="6 7">
    <name type="scientific">Ammoniphilus resinae</name>
    <dbReference type="NCBI Taxonomy" id="861532"/>
    <lineage>
        <taxon>Bacteria</taxon>
        <taxon>Bacillati</taxon>
        <taxon>Bacillota</taxon>
        <taxon>Bacilli</taxon>
        <taxon>Bacillales</taxon>
        <taxon>Paenibacillaceae</taxon>
        <taxon>Aneurinibacillus group</taxon>
        <taxon>Ammoniphilus</taxon>
    </lineage>
</organism>
<keyword evidence="4" id="KW-0804">Transcription</keyword>